<reference evidence="2" key="1">
    <citation type="submission" date="2022-11" db="UniProtKB">
        <authorList>
            <consortium name="WormBaseParasite"/>
        </authorList>
    </citation>
    <scope>IDENTIFICATION</scope>
</reference>
<sequence length="942" mass="106087">MFWLVSILLFSTTFADDHVDDNHRIDCEPGRDKGGDYCTKIGCVEDPSHGNNAPFCYFPPKTGYIATNLSTPNGADDKQLLLKKDSGSIKNPFGTDFENLDFSWSELGSAIYLKIAPTGVKRYRPPVPLAETTSIISGEKLLVRSYDDGVWYFNVVRQSTGAQIWNTSIGELLFADQYIQISTIVPTDRIYGFGENIHGSLKHDFSQYKTYSMFARDQAPDSGNPNVGKNLYGVHNFYLGVESDGKAHGVFFFNSNPQEVTVGGSAITYRTIGGQIEFFFFPGPTPEEVIKQYEQLIGKPMLPPYWALGYQLCRYGYSGTKEIRDTLIRMREAGIPQDVQFADIDYLDDKEDFSYDHINFKDLPQLAQDLHNNYSMHLTLIFDPAIEVDYSPMTRAIQQNAKFIEWPRPDLVPTDTQNLYPLIKNTSIMLGKVWPERNVAFPDFLDPQGKTQNWWISEFSRFHDQVAFDGAWIDMNEPSNFGTTSKALNEKDNVPALKCPMSGADSYYDNPPYETQAAMYYGNNGHLYSKTLCMLGTMGRNSTVLYDSKSIYGWSESISTHQAIQNATGKRGIVISRSTFPSSGKYTGHWLGDNTARWQDLQTSVIGAQEFNMFGIPYVGSDICGFIGNTNEELCLRWQQMGAFHSFSRNHNDKGNPPQDPAQWPTVAKASRRANLFRYHYLPYLYTLHFKASLYGGTVVRPVFFEFPNDDNAHKISYQFLWGPSMMIIPVVEEGTTTVQAYLPKAATWYSIFDSYYGTVVGSGNTFLLAGWDSMIPIFLRGGSILPRQAPALTTVLARKNRFELVMGLINDERGNKVANGELFWDDGDSIYPEDLSKHNFYHFNFNFKATSKNASLVITQTQAAIDLQLPYLENIEIFGYPYTPDFSTATLNGKPANIASSSTYAQFTKNANITGTGFIDLNSGGPTWTFTFSNKQLLFAF</sequence>
<dbReference type="Proteomes" id="UP000887580">
    <property type="component" value="Unplaced"/>
</dbReference>
<accession>A0AC35ES07</accession>
<proteinExistence type="predicted"/>
<organism evidence="1 2">
    <name type="scientific">Panagrolaimus sp. PS1159</name>
    <dbReference type="NCBI Taxonomy" id="55785"/>
    <lineage>
        <taxon>Eukaryota</taxon>
        <taxon>Metazoa</taxon>
        <taxon>Ecdysozoa</taxon>
        <taxon>Nematoda</taxon>
        <taxon>Chromadorea</taxon>
        <taxon>Rhabditida</taxon>
        <taxon>Tylenchina</taxon>
        <taxon>Panagrolaimomorpha</taxon>
        <taxon>Panagrolaimoidea</taxon>
        <taxon>Panagrolaimidae</taxon>
        <taxon>Panagrolaimus</taxon>
    </lineage>
</organism>
<dbReference type="WBParaSite" id="PS1159_v2.g10268.t1">
    <property type="protein sequence ID" value="PS1159_v2.g10268.t1"/>
    <property type="gene ID" value="PS1159_v2.g10268"/>
</dbReference>
<protein>
    <submittedName>
        <fullName evidence="2">P-type domain-containing protein</fullName>
    </submittedName>
</protein>
<evidence type="ECO:0000313" key="1">
    <source>
        <dbReference type="Proteomes" id="UP000887580"/>
    </source>
</evidence>
<name>A0AC35ES07_9BILA</name>
<evidence type="ECO:0000313" key="2">
    <source>
        <dbReference type="WBParaSite" id="PS1159_v2.g10268.t1"/>
    </source>
</evidence>